<feature type="compositionally biased region" description="Acidic residues" evidence="1">
    <location>
        <begin position="128"/>
        <end position="139"/>
    </location>
</feature>
<evidence type="ECO:0000313" key="3">
    <source>
        <dbReference type="Proteomes" id="UP000188318"/>
    </source>
</evidence>
<proteinExistence type="predicted"/>
<name>A0A1R3RWL8_ASPC5</name>
<evidence type="ECO:0000256" key="1">
    <source>
        <dbReference type="SAM" id="MobiDB-lite"/>
    </source>
</evidence>
<evidence type="ECO:0000313" key="2">
    <source>
        <dbReference type="EMBL" id="OOF98871.1"/>
    </source>
</evidence>
<reference evidence="3" key="1">
    <citation type="journal article" date="2017" name="Genome Biol.">
        <title>Comparative genomics reveals high biological diversity and specific adaptations in the industrially and medically important fungal genus Aspergillus.</title>
        <authorList>
            <person name="de Vries R.P."/>
            <person name="Riley R."/>
            <person name="Wiebenga A."/>
            <person name="Aguilar-Osorio G."/>
            <person name="Amillis S."/>
            <person name="Uchima C.A."/>
            <person name="Anderluh G."/>
            <person name="Asadollahi M."/>
            <person name="Askin M."/>
            <person name="Barry K."/>
            <person name="Battaglia E."/>
            <person name="Bayram O."/>
            <person name="Benocci T."/>
            <person name="Braus-Stromeyer S.A."/>
            <person name="Caldana C."/>
            <person name="Canovas D."/>
            <person name="Cerqueira G.C."/>
            <person name="Chen F."/>
            <person name="Chen W."/>
            <person name="Choi C."/>
            <person name="Clum A."/>
            <person name="Dos Santos R.A."/>
            <person name="Damasio A.R."/>
            <person name="Diallinas G."/>
            <person name="Emri T."/>
            <person name="Fekete E."/>
            <person name="Flipphi M."/>
            <person name="Freyberg S."/>
            <person name="Gallo A."/>
            <person name="Gournas C."/>
            <person name="Habgood R."/>
            <person name="Hainaut M."/>
            <person name="Harispe M.L."/>
            <person name="Henrissat B."/>
            <person name="Hilden K.S."/>
            <person name="Hope R."/>
            <person name="Hossain A."/>
            <person name="Karabika E."/>
            <person name="Karaffa L."/>
            <person name="Karanyi Z."/>
            <person name="Krasevec N."/>
            <person name="Kuo A."/>
            <person name="Kusch H."/>
            <person name="LaButti K."/>
            <person name="Lagendijk E.L."/>
            <person name="Lapidus A."/>
            <person name="Levasseur A."/>
            <person name="Lindquist E."/>
            <person name="Lipzen A."/>
            <person name="Logrieco A.F."/>
            <person name="MacCabe A."/>
            <person name="Maekelae M.R."/>
            <person name="Malavazi I."/>
            <person name="Melin P."/>
            <person name="Meyer V."/>
            <person name="Mielnichuk N."/>
            <person name="Miskei M."/>
            <person name="Molnar A.P."/>
            <person name="Mule G."/>
            <person name="Ngan C.Y."/>
            <person name="Orejas M."/>
            <person name="Orosz E."/>
            <person name="Ouedraogo J.P."/>
            <person name="Overkamp K.M."/>
            <person name="Park H.-S."/>
            <person name="Perrone G."/>
            <person name="Piumi F."/>
            <person name="Punt P.J."/>
            <person name="Ram A.F."/>
            <person name="Ramon A."/>
            <person name="Rauscher S."/>
            <person name="Record E."/>
            <person name="Riano-Pachon D.M."/>
            <person name="Robert V."/>
            <person name="Roehrig J."/>
            <person name="Ruller R."/>
            <person name="Salamov A."/>
            <person name="Salih N.S."/>
            <person name="Samson R.A."/>
            <person name="Sandor E."/>
            <person name="Sanguinetti M."/>
            <person name="Schuetze T."/>
            <person name="Sepcic K."/>
            <person name="Shelest E."/>
            <person name="Sherlock G."/>
            <person name="Sophianopoulou V."/>
            <person name="Squina F.M."/>
            <person name="Sun H."/>
            <person name="Susca A."/>
            <person name="Todd R.B."/>
            <person name="Tsang A."/>
            <person name="Unkles S.E."/>
            <person name="van de Wiele N."/>
            <person name="van Rossen-Uffink D."/>
            <person name="Oliveira J.V."/>
            <person name="Vesth T.C."/>
            <person name="Visser J."/>
            <person name="Yu J.-H."/>
            <person name="Zhou M."/>
            <person name="Andersen M.R."/>
            <person name="Archer D.B."/>
            <person name="Baker S.E."/>
            <person name="Benoit I."/>
            <person name="Brakhage A.A."/>
            <person name="Braus G.H."/>
            <person name="Fischer R."/>
            <person name="Frisvad J.C."/>
            <person name="Goldman G.H."/>
            <person name="Houbraken J."/>
            <person name="Oakley B."/>
            <person name="Pocsi I."/>
            <person name="Scazzocchio C."/>
            <person name="Seiboth B."/>
            <person name="vanKuyk P.A."/>
            <person name="Wortman J."/>
            <person name="Dyer P.S."/>
            <person name="Grigoriev I.V."/>
        </authorList>
    </citation>
    <scope>NUCLEOTIDE SEQUENCE [LARGE SCALE GENOMIC DNA]</scope>
    <source>
        <strain evidence="3">ITEM 5010</strain>
    </source>
</reference>
<keyword evidence="3" id="KW-1185">Reference proteome</keyword>
<feature type="compositionally biased region" description="Polar residues" evidence="1">
    <location>
        <begin position="241"/>
        <end position="255"/>
    </location>
</feature>
<feature type="compositionally biased region" description="Basic residues" evidence="1">
    <location>
        <begin position="108"/>
        <end position="117"/>
    </location>
</feature>
<dbReference type="AlphaFoldDB" id="A0A1R3RWL8"/>
<dbReference type="OrthoDB" id="5431211at2759"/>
<dbReference type="EMBL" id="KV907495">
    <property type="protein sequence ID" value="OOF98871.1"/>
    <property type="molecule type" value="Genomic_DNA"/>
</dbReference>
<dbReference type="STRING" id="602072.A0A1R3RWL8"/>
<protein>
    <submittedName>
        <fullName evidence="2">Uncharacterized protein</fullName>
    </submittedName>
</protein>
<feature type="compositionally biased region" description="Polar residues" evidence="1">
    <location>
        <begin position="335"/>
        <end position="346"/>
    </location>
</feature>
<organism evidence="2 3">
    <name type="scientific">Aspergillus carbonarius (strain ITEM 5010)</name>
    <dbReference type="NCBI Taxonomy" id="602072"/>
    <lineage>
        <taxon>Eukaryota</taxon>
        <taxon>Fungi</taxon>
        <taxon>Dikarya</taxon>
        <taxon>Ascomycota</taxon>
        <taxon>Pezizomycotina</taxon>
        <taxon>Eurotiomycetes</taxon>
        <taxon>Eurotiomycetidae</taxon>
        <taxon>Eurotiales</taxon>
        <taxon>Aspergillaceae</taxon>
        <taxon>Aspergillus</taxon>
        <taxon>Aspergillus subgen. Circumdati</taxon>
    </lineage>
</organism>
<feature type="compositionally biased region" description="Low complexity" evidence="1">
    <location>
        <begin position="309"/>
        <end position="327"/>
    </location>
</feature>
<accession>A0A1R3RWL8</accession>
<dbReference type="Proteomes" id="UP000188318">
    <property type="component" value="Unassembled WGS sequence"/>
</dbReference>
<feature type="compositionally biased region" description="Basic and acidic residues" evidence="1">
    <location>
        <begin position="392"/>
        <end position="405"/>
    </location>
</feature>
<feature type="region of interest" description="Disordered" evidence="1">
    <location>
        <begin position="1"/>
        <end position="444"/>
    </location>
</feature>
<feature type="compositionally biased region" description="Polar residues" evidence="1">
    <location>
        <begin position="198"/>
        <end position="215"/>
    </location>
</feature>
<dbReference type="VEuPathDB" id="FungiDB:ASPCADRAFT_2302"/>
<sequence>MSGSPRPVPRRRKRDSTAQALDHLNGLMNTQKHPTPMKKPHAPTPHPSRRFTYSGRQVSPSDLGQLPSPKTLPSKPRRVLPTELLTPRRSLRFSEPIPDEFTPGGSTRKLRRHGSPQRRHEIGQQLEEPSDDGNPEETETSVGDAIHMGDQQTETEDQVEVSEPSDDELGSEDEGPLQENDEVLDGEGLRSDVELFSDNDNSFPFAQCSPSSSSGKDIPARVQPESPSDSESAQPADRQHSNSNRSSPIKQTSTIAVEITRTEEYSSSISVTTEARHFTDIPVTDDAQRADQGADLEDTTLSEDSIYQPPEESSSSVPSPDITSSESDSQHHSGKSSPEASSPPKQSNKRKRPPITYLEATSPVNTQPGQKVTPAAPEAGSLVSSKKRVREHPHSHSQEDPESHHTTKSVQEDPVSQEPTPQDEPAREELTVTGQSRRPERLEDSSWFKEALKLNDQSSNWKKLTQKAHALENQARLTPTAKFEGIRHDIFCLIEMYTNIIDNLTDDTGPSNHDVRTCALSHEKIARQGRGHLEDVYNLSTEGSKDRGQSLVEGFEKFVVPLLVRLILVCFQAYHAKSRLFPEANDHLHQAMEGLLGLCDQIHGLIKGQYVDYHAVSPGIRLPLRQLLKSLEDQRVERRHLSEITDSNNRGRTNFPTTAERRREWTDEEGHALVEGLQRFQGPNRYYQICKTYSEELGKRGMREVRRESERLHRRIFPQIQELVRTEKGRQEWEWLLKVRE</sequence>
<feature type="compositionally biased region" description="Acidic residues" evidence="1">
    <location>
        <begin position="153"/>
        <end position="185"/>
    </location>
</feature>
<dbReference type="OMA" id="HISCGRW"/>
<gene>
    <name evidence="2" type="ORF">ASPCADRAFT_2302</name>
</gene>